<evidence type="ECO:0000256" key="16">
    <source>
        <dbReference type="SAM" id="MobiDB-lite"/>
    </source>
</evidence>
<dbReference type="GO" id="GO:0003677">
    <property type="term" value="F:DNA binding"/>
    <property type="evidence" value="ECO:0007669"/>
    <property type="project" value="UniProtKB-KW"/>
</dbReference>
<dbReference type="SUPFAM" id="SSF49899">
    <property type="entry name" value="Concanavalin A-like lectins/glucanases"/>
    <property type="match status" value="1"/>
</dbReference>
<feature type="compositionally biased region" description="Polar residues" evidence="16">
    <location>
        <begin position="1434"/>
        <end position="1446"/>
    </location>
</feature>
<dbReference type="Gene3D" id="4.10.240.10">
    <property type="entry name" value="Zn(2)-C6 fungal-type DNA-binding domain"/>
    <property type="match status" value="1"/>
</dbReference>
<dbReference type="GO" id="GO:0000981">
    <property type="term" value="F:DNA-binding transcription factor activity, RNA polymerase II-specific"/>
    <property type="evidence" value="ECO:0007669"/>
    <property type="project" value="InterPro"/>
</dbReference>
<dbReference type="Pfam" id="PF00172">
    <property type="entry name" value="Zn_clus"/>
    <property type="match status" value="1"/>
</dbReference>
<protein>
    <recommendedName>
        <fullName evidence="22">Zn(2)-C6 fungal-type domain-containing protein</fullName>
    </recommendedName>
</protein>
<evidence type="ECO:0000256" key="12">
    <source>
        <dbReference type="ARBA" id="ARBA00023163"/>
    </source>
</evidence>
<feature type="compositionally biased region" description="Low complexity" evidence="16">
    <location>
        <begin position="1206"/>
        <end position="1225"/>
    </location>
</feature>
<dbReference type="InterPro" id="IPR007219">
    <property type="entry name" value="XnlR_reg_dom"/>
</dbReference>
<evidence type="ECO:0000256" key="17">
    <source>
        <dbReference type="SAM" id="Phobius"/>
    </source>
</evidence>
<dbReference type="GO" id="GO:0008270">
    <property type="term" value="F:zinc ion binding"/>
    <property type="evidence" value="ECO:0007669"/>
    <property type="project" value="InterPro"/>
</dbReference>
<organism evidence="20 21">
    <name type="scientific">Aspergillus versicolor CBS 583.65</name>
    <dbReference type="NCBI Taxonomy" id="1036611"/>
    <lineage>
        <taxon>Eukaryota</taxon>
        <taxon>Fungi</taxon>
        <taxon>Dikarya</taxon>
        <taxon>Ascomycota</taxon>
        <taxon>Pezizomycotina</taxon>
        <taxon>Eurotiomycetes</taxon>
        <taxon>Eurotiomycetidae</taxon>
        <taxon>Eurotiales</taxon>
        <taxon>Aspergillaceae</taxon>
        <taxon>Aspergillus</taxon>
        <taxon>Aspergillus subgen. Nidulantes</taxon>
    </lineage>
</organism>
<dbReference type="SUPFAM" id="SSF57701">
    <property type="entry name" value="Zn2/Cys6 DNA-binding domain"/>
    <property type="match status" value="1"/>
</dbReference>
<sequence length="1482" mass="165465">MSGPSPELPPRETPHIRLNSGQHDVFSDEDPPSPVSSPPPPPPPEHGRPLTPLIPQVSESQSTGTLQTVYTTYHHGSTEFLIPPRPHRTRDELASPNLSVLSSRRTSWDSEAGSYDTRGYSQSRVPSRAESDENDVNTQTVTEKYNITPTDGLLLFPEDVEKDDYLHNPDPSDRERECDIWNRRGLINVGGLILLTIGFLVLFIGYPVITAVRGLDKHESHYPDTPKSAHTMIAEDGKELKLVFSDEFNTPGRTFYDGDDPYYQAVDLWYGVTQDLEWYDPDAAITKDGMLELKFDKFPNHDLKYRSGMVQSWNKLCFSGGRLEASISLPGDGEVSGFWPGFWAMGNLGRPGYAASTEGMWPYSYYDGCDAGITPNQSSPDGLSWLPGMRLPACTCPDADHPSPGKSRSAPEIDVIEASVAPLVGNEAKVVGTVSQSLQMAPFDIWYMPDYDYAAVYNQDITAINNYRGGTYQQAMSGETNLNNKWYNGKEYQTYAFEYTPGATGNVTWFVGEDKTWTLDGRAIGPNANVGQRTIPMEPLAIVMNLGMAYSFAPVDDGIEKLMPGYMRFDYIRIYQDPDDINVTCDPPGYETTEYIANHPLAYQNFNKTTCRSSPEGCSSLWFLMLMFLILIIISIDSPGTLFTNSDFIQSSALKTWKHTSFNRSSRFRLFHASKMSSQPKKEPNARSRRAARACARCHSRKVRCDGSITGFPCTNCRLDGRSCTLHSGKRDKEKQMLKAIARERGLNHCPTPNTGTKLHPQQTGLTFVRSQTALRVPIQEVLDIFTKHYFLYVHPCLPVVDEAVFWRKYRSVDASAGKISTLLFQAMLFAASPFVPVETVKECGYDSLLSARDDLYRRAKRLYETGVEKDRLVTSQACLLLAYYTTDAERSHNSRWLRIAIRYAKKERAHIYHHLPQTGLGPGRRTSDLKRLWWCCIIRDRIISLGMRRPIQITPDQFDLHQLGLSFRDLEEECYHSEVYTPDTKIALCRILASLCHLVVAVTDLIMLVYPTTQGMPFSLTDRQIQLDRLEETKFALLDWELSWVANPDGKEYYIHPSLTLYTNLCAIYFQSARIALCNRICLLIGYNTYLSDETDLCRIESCRAELATAIRSTADNVKQLLLNGVADKLPISAVAYTLLPQILLSIQTQLSTTPEDKQLHEVMLVFFTEAFRFLRSQYYMSLILAVSWKALELCRPASPAPLQSSDLSNASNGSSSSSSNSNGNQLVLKPPFFTDLTANDLYCHPNLFQLKLTEYIRLLSYVDEFMSLRRAPGFGDLIYPSPAVQLQLQMPTDSYSQSYPRSYSQSSSSTSASSIRQRAAITAAAATTDSPHDSSTIYSGDGETEDSTSPRWTEDYFWVYFGEKELEGESPQTTTTSTTTTTDPTTISNGSSSNRSSSNSDSSSSTAGSNMPGHEERYSSGLGATSGGSPHCISSSPYDKSVTGSEPAISVKNKGKEKSSDGPRADTLQNMLDCLPLLGE</sequence>
<feature type="compositionally biased region" description="Basic and acidic residues" evidence="16">
    <location>
        <begin position="1456"/>
        <end position="1466"/>
    </location>
</feature>
<dbReference type="Pfam" id="PF04082">
    <property type="entry name" value="Fungal_trans"/>
    <property type="match status" value="1"/>
</dbReference>
<feature type="compositionally biased region" description="Pro residues" evidence="16">
    <location>
        <begin position="32"/>
        <end position="44"/>
    </location>
</feature>
<dbReference type="InterPro" id="IPR036864">
    <property type="entry name" value="Zn2-C6_fun-type_DNA-bd_sf"/>
</dbReference>
<dbReference type="PROSITE" id="PS51762">
    <property type="entry name" value="GH16_2"/>
    <property type="match status" value="1"/>
</dbReference>
<evidence type="ECO:0000256" key="15">
    <source>
        <dbReference type="ARBA" id="ARBA00023316"/>
    </source>
</evidence>
<evidence type="ECO:0000256" key="2">
    <source>
        <dbReference type="ARBA" id="ARBA00004609"/>
    </source>
</evidence>
<dbReference type="CDD" id="cd02180">
    <property type="entry name" value="GH16_fungal_KRE6_glucanase"/>
    <property type="match status" value="1"/>
</dbReference>
<dbReference type="EMBL" id="KV878128">
    <property type="protein sequence ID" value="OJJ01501.1"/>
    <property type="molecule type" value="Genomic_DNA"/>
</dbReference>
<proteinExistence type="inferred from homology"/>
<dbReference type="Pfam" id="PF03935">
    <property type="entry name" value="SKN1_KRE6_Sbg1"/>
    <property type="match status" value="2"/>
</dbReference>
<evidence type="ECO:0000256" key="14">
    <source>
        <dbReference type="ARBA" id="ARBA00023242"/>
    </source>
</evidence>
<feature type="region of interest" description="Disordered" evidence="16">
    <location>
        <begin position="80"/>
        <end position="137"/>
    </location>
</feature>
<dbReference type="GO" id="GO:0006351">
    <property type="term" value="P:DNA-templated transcription"/>
    <property type="evidence" value="ECO:0007669"/>
    <property type="project" value="InterPro"/>
</dbReference>
<evidence type="ECO:0000256" key="1">
    <source>
        <dbReference type="ARBA" id="ARBA00004606"/>
    </source>
</evidence>
<dbReference type="STRING" id="1036611.A0A1L9PJ33"/>
<feature type="region of interest" description="Disordered" evidence="16">
    <location>
        <begin position="1369"/>
        <end position="1482"/>
    </location>
</feature>
<keyword evidence="9" id="KW-0805">Transcription regulation</keyword>
<dbReference type="PANTHER" id="PTHR47425">
    <property type="entry name" value="FARB-RELATED"/>
    <property type="match status" value="1"/>
</dbReference>
<keyword evidence="11 17" id="KW-0472">Membrane</keyword>
<evidence type="ECO:0000256" key="7">
    <source>
        <dbReference type="ARBA" id="ARBA00022968"/>
    </source>
</evidence>
<feature type="compositionally biased region" description="Low complexity" evidence="16">
    <location>
        <begin position="1296"/>
        <end position="1331"/>
    </location>
</feature>
<feature type="domain" description="Zn(2)-C6 fungal-type" evidence="18">
    <location>
        <begin position="694"/>
        <end position="726"/>
    </location>
</feature>
<name>A0A1L9PJ33_ASPVE</name>
<dbReference type="PANTHER" id="PTHR47425:SF2">
    <property type="entry name" value="FARB-RELATED"/>
    <property type="match status" value="1"/>
</dbReference>
<comment type="similarity">
    <text evidence="3">Belongs to the SKN1/KRE6 family.</text>
</comment>
<dbReference type="Proteomes" id="UP000184073">
    <property type="component" value="Unassembled WGS sequence"/>
</dbReference>
<dbReference type="InterPro" id="IPR001138">
    <property type="entry name" value="Zn2Cys6_DnaBD"/>
</dbReference>
<keyword evidence="14" id="KW-0539">Nucleus</keyword>
<comment type="subcellular location">
    <subcellularLocation>
        <location evidence="2">Cell membrane</location>
        <topology evidence="2">Lipid-anchor</topology>
        <topology evidence="2">GPI-anchor</topology>
    </subcellularLocation>
    <subcellularLocation>
        <location evidence="1">Membrane</location>
        <topology evidence="1">Single-pass type II membrane protein</topology>
    </subcellularLocation>
</comment>
<keyword evidence="10" id="KW-0238">DNA-binding</keyword>
<keyword evidence="7" id="KW-0735">Signal-anchor</keyword>
<keyword evidence="15" id="KW-0961">Cell wall biogenesis/degradation</keyword>
<dbReference type="OrthoDB" id="412647at2759"/>
<keyword evidence="4" id="KW-1003">Cell membrane</keyword>
<dbReference type="InterPro" id="IPR013320">
    <property type="entry name" value="ConA-like_dom_sf"/>
</dbReference>
<dbReference type="GO" id="GO:0005975">
    <property type="term" value="P:carbohydrate metabolic process"/>
    <property type="evidence" value="ECO:0007669"/>
    <property type="project" value="InterPro"/>
</dbReference>
<feature type="region of interest" description="Disordered" evidence="16">
    <location>
        <begin position="1203"/>
        <end position="1225"/>
    </location>
</feature>
<evidence type="ECO:0000259" key="18">
    <source>
        <dbReference type="PROSITE" id="PS50048"/>
    </source>
</evidence>
<feature type="compositionally biased region" description="Low complexity" evidence="16">
    <location>
        <begin position="1375"/>
        <end position="1412"/>
    </location>
</feature>
<dbReference type="GO" id="GO:0004553">
    <property type="term" value="F:hydrolase activity, hydrolyzing O-glycosyl compounds"/>
    <property type="evidence" value="ECO:0007669"/>
    <property type="project" value="InterPro"/>
</dbReference>
<evidence type="ECO:0000256" key="9">
    <source>
        <dbReference type="ARBA" id="ARBA00023015"/>
    </source>
</evidence>
<keyword evidence="5 17" id="KW-0812">Transmembrane</keyword>
<reference evidence="21" key="1">
    <citation type="journal article" date="2017" name="Genome Biol.">
        <title>Comparative genomics reveals high biological diversity and specific adaptations in the industrially and medically important fungal genus Aspergillus.</title>
        <authorList>
            <person name="de Vries R.P."/>
            <person name="Riley R."/>
            <person name="Wiebenga A."/>
            <person name="Aguilar-Osorio G."/>
            <person name="Amillis S."/>
            <person name="Uchima C.A."/>
            <person name="Anderluh G."/>
            <person name="Asadollahi M."/>
            <person name="Askin M."/>
            <person name="Barry K."/>
            <person name="Battaglia E."/>
            <person name="Bayram O."/>
            <person name="Benocci T."/>
            <person name="Braus-Stromeyer S.A."/>
            <person name="Caldana C."/>
            <person name="Canovas D."/>
            <person name="Cerqueira G.C."/>
            <person name="Chen F."/>
            <person name="Chen W."/>
            <person name="Choi C."/>
            <person name="Clum A."/>
            <person name="Dos Santos R.A."/>
            <person name="Damasio A.R."/>
            <person name="Diallinas G."/>
            <person name="Emri T."/>
            <person name="Fekete E."/>
            <person name="Flipphi M."/>
            <person name="Freyberg S."/>
            <person name="Gallo A."/>
            <person name="Gournas C."/>
            <person name="Habgood R."/>
            <person name="Hainaut M."/>
            <person name="Harispe M.L."/>
            <person name="Henrissat B."/>
            <person name="Hilden K.S."/>
            <person name="Hope R."/>
            <person name="Hossain A."/>
            <person name="Karabika E."/>
            <person name="Karaffa L."/>
            <person name="Karanyi Z."/>
            <person name="Krasevec N."/>
            <person name="Kuo A."/>
            <person name="Kusch H."/>
            <person name="LaButti K."/>
            <person name="Lagendijk E.L."/>
            <person name="Lapidus A."/>
            <person name="Levasseur A."/>
            <person name="Lindquist E."/>
            <person name="Lipzen A."/>
            <person name="Logrieco A.F."/>
            <person name="MacCabe A."/>
            <person name="Maekelae M.R."/>
            <person name="Malavazi I."/>
            <person name="Melin P."/>
            <person name="Meyer V."/>
            <person name="Mielnichuk N."/>
            <person name="Miskei M."/>
            <person name="Molnar A.P."/>
            <person name="Mule G."/>
            <person name="Ngan C.Y."/>
            <person name="Orejas M."/>
            <person name="Orosz E."/>
            <person name="Ouedraogo J.P."/>
            <person name="Overkamp K.M."/>
            <person name="Park H.-S."/>
            <person name="Perrone G."/>
            <person name="Piumi F."/>
            <person name="Punt P.J."/>
            <person name="Ram A.F."/>
            <person name="Ramon A."/>
            <person name="Rauscher S."/>
            <person name="Record E."/>
            <person name="Riano-Pachon D.M."/>
            <person name="Robert V."/>
            <person name="Roehrig J."/>
            <person name="Ruller R."/>
            <person name="Salamov A."/>
            <person name="Salih N.S."/>
            <person name="Samson R.A."/>
            <person name="Sandor E."/>
            <person name="Sanguinetti M."/>
            <person name="Schuetze T."/>
            <person name="Sepcic K."/>
            <person name="Shelest E."/>
            <person name="Sherlock G."/>
            <person name="Sophianopoulou V."/>
            <person name="Squina F.M."/>
            <person name="Sun H."/>
            <person name="Susca A."/>
            <person name="Todd R.B."/>
            <person name="Tsang A."/>
            <person name="Unkles S.E."/>
            <person name="van de Wiele N."/>
            <person name="van Rossen-Uffink D."/>
            <person name="Oliveira J.V."/>
            <person name="Vesth T.C."/>
            <person name="Visser J."/>
            <person name="Yu J.-H."/>
            <person name="Zhou M."/>
            <person name="Andersen M.R."/>
            <person name="Archer D.B."/>
            <person name="Baker S.E."/>
            <person name="Benoit I."/>
            <person name="Brakhage A.A."/>
            <person name="Braus G.H."/>
            <person name="Fischer R."/>
            <person name="Frisvad J.C."/>
            <person name="Goldman G.H."/>
            <person name="Houbraken J."/>
            <person name="Oakley B."/>
            <person name="Pocsi I."/>
            <person name="Scazzocchio C."/>
            <person name="Seiboth B."/>
            <person name="vanKuyk P.A."/>
            <person name="Wortman J."/>
            <person name="Dyer P.S."/>
            <person name="Grigoriev I.V."/>
        </authorList>
    </citation>
    <scope>NUCLEOTIDE SEQUENCE [LARGE SCALE GENOMIC DNA]</scope>
    <source>
        <strain evidence="21">CBS 583.65</strain>
    </source>
</reference>
<keyword evidence="6" id="KW-0479">Metal-binding</keyword>
<evidence type="ECO:0000256" key="8">
    <source>
        <dbReference type="ARBA" id="ARBA00022989"/>
    </source>
</evidence>
<dbReference type="InterPro" id="IPR000757">
    <property type="entry name" value="Beta-glucanase-like"/>
</dbReference>
<keyword evidence="13" id="KW-0325">Glycoprotein</keyword>
<evidence type="ECO:0000313" key="21">
    <source>
        <dbReference type="Proteomes" id="UP000184073"/>
    </source>
</evidence>
<evidence type="ECO:0000256" key="5">
    <source>
        <dbReference type="ARBA" id="ARBA00022692"/>
    </source>
</evidence>
<evidence type="ECO:0000256" key="11">
    <source>
        <dbReference type="ARBA" id="ARBA00023136"/>
    </source>
</evidence>
<dbReference type="VEuPathDB" id="FungiDB:ASPVEDRAFT_130186"/>
<dbReference type="GO" id="GO:0005886">
    <property type="term" value="C:plasma membrane"/>
    <property type="evidence" value="ECO:0007669"/>
    <property type="project" value="UniProtKB-SubCell"/>
</dbReference>
<feature type="transmembrane region" description="Helical" evidence="17">
    <location>
        <begin position="186"/>
        <end position="209"/>
    </location>
</feature>
<evidence type="ECO:0000256" key="6">
    <source>
        <dbReference type="ARBA" id="ARBA00022723"/>
    </source>
</evidence>
<feature type="region of interest" description="Disordered" evidence="16">
    <location>
        <begin position="1296"/>
        <end position="1351"/>
    </location>
</feature>
<dbReference type="GeneID" id="63722205"/>
<dbReference type="SMART" id="SM00066">
    <property type="entry name" value="GAL4"/>
    <property type="match status" value="1"/>
</dbReference>
<dbReference type="CDD" id="cd12148">
    <property type="entry name" value="fungal_TF_MHR"/>
    <property type="match status" value="1"/>
</dbReference>
<dbReference type="Gene3D" id="2.60.120.200">
    <property type="match status" value="1"/>
</dbReference>
<accession>A0A1L9PJ33</accession>
<feature type="region of interest" description="Disordered" evidence="16">
    <location>
        <begin position="1"/>
        <end position="64"/>
    </location>
</feature>
<dbReference type="PROSITE" id="PS50048">
    <property type="entry name" value="ZN2_CY6_FUNGAL_2"/>
    <property type="match status" value="1"/>
</dbReference>
<evidence type="ECO:0000259" key="19">
    <source>
        <dbReference type="PROSITE" id="PS51762"/>
    </source>
</evidence>
<gene>
    <name evidence="20" type="ORF">ASPVEDRAFT_130186</name>
</gene>
<feature type="domain" description="GH16" evidence="19">
    <location>
        <begin position="220"/>
        <end position="580"/>
    </location>
</feature>
<dbReference type="SMART" id="SM00906">
    <property type="entry name" value="Fungal_trans"/>
    <property type="match status" value="1"/>
</dbReference>
<dbReference type="RefSeq" id="XP_040667263.1">
    <property type="nucleotide sequence ID" value="XM_040806694.1"/>
</dbReference>
<keyword evidence="21" id="KW-1185">Reference proteome</keyword>
<dbReference type="CDD" id="cd00067">
    <property type="entry name" value="GAL4"/>
    <property type="match status" value="1"/>
</dbReference>
<evidence type="ECO:0008006" key="22">
    <source>
        <dbReference type="Google" id="ProtNLM"/>
    </source>
</evidence>
<dbReference type="PROSITE" id="PS00463">
    <property type="entry name" value="ZN2_CY6_FUNGAL_1"/>
    <property type="match status" value="1"/>
</dbReference>
<dbReference type="InterPro" id="IPR005629">
    <property type="entry name" value="Skn1/Kre6/Sbg1"/>
</dbReference>
<feature type="compositionally biased region" description="Polar residues" evidence="16">
    <location>
        <begin position="96"/>
        <end position="105"/>
    </location>
</feature>
<evidence type="ECO:0000256" key="13">
    <source>
        <dbReference type="ARBA" id="ARBA00023180"/>
    </source>
</evidence>
<evidence type="ECO:0000256" key="3">
    <source>
        <dbReference type="ARBA" id="ARBA00010962"/>
    </source>
</evidence>
<keyword evidence="8 17" id="KW-1133">Transmembrane helix</keyword>
<evidence type="ECO:0000313" key="20">
    <source>
        <dbReference type="EMBL" id="OJJ01501.1"/>
    </source>
</evidence>
<keyword evidence="12" id="KW-0804">Transcription</keyword>
<dbReference type="InterPro" id="IPR052761">
    <property type="entry name" value="Fungal_Detox/Toxin_TFs"/>
</dbReference>
<evidence type="ECO:0000256" key="10">
    <source>
        <dbReference type="ARBA" id="ARBA00023125"/>
    </source>
</evidence>
<evidence type="ECO:0000256" key="4">
    <source>
        <dbReference type="ARBA" id="ARBA00022475"/>
    </source>
</evidence>